<dbReference type="SUPFAM" id="SSF75005">
    <property type="entry name" value="Arabinanase/levansucrase/invertase"/>
    <property type="match status" value="1"/>
</dbReference>
<dbReference type="PANTHER" id="PTHR43301:SF3">
    <property type="entry name" value="ARABINAN ENDO-1,5-ALPHA-L-ARABINOSIDASE A-RELATED"/>
    <property type="match status" value="1"/>
</dbReference>
<reference evidence="7 8" key="1">
    <citation type="submission" date="2018-06" db="EMBL/GenBank/DDBJ databases">
        <title>Isolation of heavy metals resistant Paenibacillus silvae NC2 from Gold-Copper mine in ZiJin, China.</title>
        <authorList>
            <person name="Xu J."/>
            <person name="Mazhar H.S."/>
            <person name="Rensing C."/>
        </authorList>
    </citation>
    <scope>NUCLEOTIDE SEQUENCE [LARGE SCALE GENOMIC DNA]</scope>
    <source>
        <strain evidence="7 8">NC2</strain>
    </source>
</reference>
<protein>
    <submittedName>
        <fullName evidence="7">Arabinofuranosidase</fullName>
    </submittedName>
</protein>
<comment type="similarity">
    <text evidence="2 5">Belongs to the glycosyl hydrolase 43 family.</text>
</comment>
<comment type="caution">
    <text evidence="7">The sequence shown here is derived from an EMBL/GenBank/DDBJ whole genome shotgun (WGS) entry which is preliminary data.</text>
</comment>
<evidence type="ECO:0000259" key="6">
    <source>
        <dbReference type="Pfam" id="PF05270"/>
    </source>
</evidence>
<evidence type="ECO:0000313" key="8">
    <source>
        <dbReference type="Proteomes" id="UP000249204"/>
    </source>
</evidence>
<dbReference type="Gene3D" id="2.80.10.50">
    <property type="match status" value="1"/>
</dbReference>
<dbReference type="Proteomes" id="UP000249204">
    <property type="component" value="Unassembled WGS sequence"/>
</dbReference>
<evidence type="ECO:0000313" key="7">
    <source>
        <dbReference type="EMBL" id="PZT55201.1"/>
    </source>
</evidence>
<dbReference type="InterPro" id="IPR023296">
    <property type="entry name" value="Glyco_hydro_beta-prop_sf"/>
</dbReference>
<dbReference type="AlphaFoldDB" id="A0A2W6NHF1"/>
<dbReference type="SUPFAM" id="SSF110221">
    <property type="entry name" value="AbfB domain"/>
    <property type="match status" value="1"/>
</dbReference>
<feature type="domain" description="Alpha-L-arabinofuranosidase B arabinose-binding" evidence="6">
    <location>
        <begin position="343"/>
        <end position="449"/>
    </location>
</feature>
<evidence type="ECO:0000256" key="4">
    <source>
        <dbReference type="ARBA" id="ARBA00023295"/>
    </source>
</evidence>
<evidence type="ECO:0000256" key="5">
    <source>
        <dbReference type="RuleBase" id="RU361187"/>
    </source>
</evidence>
<proteinExistence type="inferred from homology"/>
<dbReference type="InterPro" id="IPR050727">
    <property type="entry name" value="GH43_arabinanases"/>
</dbReference>
<keyword evidence="3 5" id="KW-0378">Hydrolase</keyword>
<dbReference type="Pfam" id="PF05270">
    <property type="entry name" value="AbfB"/>
    <property type="match status" value="1"/>
</dbReference>
<keyword evidence="4 5" id="KW-0326">Glycosidase</keyword>
<dbReference type="InterPro" id="IPR007934">
    <property type="entry name" value="AbfB_ABD"/>
</dbReference>
<dbReference type="Gene3D" id="2.115.10.20">
    <property type="entry name" value="Glycosyl hydrolase domain, family 43"/>
    <property type="match status" value="1"/>
</dbReference>
<accession>A0A2W6NHF1</accession>
<dbReference type="GO" id="GO:0046556">
    <property type="term" value="F:alpha-L-arabinofuranosidase activity"/>
    <property type="evidence" value="ECO:0007669"/>
    <property type="project" value="InterPro"/>
</dbReference>
<comment type="pathway">
    <text evidence="1">Glycan metabolism; L-arabinan degradation.</text>
</comment>
<dbReference type="InterPro" id="IPR036195">
    <property type="entry name" value="AbfB_ABD_sf"/>
</dbReference>
<name>A0A2W6NHF1_9BACL</name>
<dbReference type="InterPro" id="IPR006710">
    <property type="entry name" value="Glyco_hydro_43"/>
</dbReference>
<evidence type="ECO:0000256" key="1">
    <source>
        <dbReference type="ARBA" id="ARBA00004834"/>
    </source>
</evidence>
<organism evidence="7 8">
    <name type="scientific">Paenibacillus silvae</name>
    <dbReference type="NCBI Taxonomy" id="1325358"/>
    <lineage>
        <taxon>Bacteria</taxon>
        <taxon>Bacillati</taxon>
        <taxon>Bacillota</taxon>
        <taxon>Bacilli</taxon>
        <taxon>Bacillales</taxon>
        <taxon>Paenibacillaceae</taxon>
        <taxon>Paenibacillus</taxon>
    </lineage>
</organism>
<dbReference type="GO" id="GO:0046373">
    <property type="term" value="P:L-arabinose metabolic process"/>
    <property type="evidence" value="ECO:0007669"/>
    <property type="project" value="InterPro"/>
</dbReference>
<dbReference type="Pfam" id="PF04616">
    <property type="entry name" value="Glyco_hydro_43"/>
    <property type="match status" value="1"/>
</dbReference>
<dbReference type="PANTHER" id="PTHR43301">
    <property type="entry name" value="ARABINAN ENDO-1,5-ALPHA-L-ARABINOSIDASE"/>
    <property type="match status" value="1"/>
</dbReference>
<dbReference type="CDD" id="cd23399">
    <property type="entry name" value="beta-trefoil_ABD_ABFB"/>
    <property type="match status" value="1"/>
</dbReference>
<dbReference type="CDD" id="cd08983">
    <property type="entry name" value="GH43_Bt3655-like"/>
    <property type="match status" value="1"/>
</dbReference>
<dbReference type="EMBL" id="QKWW01000034">
    <property type="protein sequence ID" value="PZT55201.1"/>
    <property type="molecule type" value="Genomic_DNA"/>
</dbReference>
<evidence type="ECO:0000256" key="3">
    <source>
        <dbReference type="ARBA" id="ARBA00022801"/>
    </source>
</evidence>
<evidence type="ECO:0000256" key="2">
    <source>
        <dbReference type="ARBA" id="ARBA00009865"/>
    </source>
</evidence>
<sequence length="453" mass="50537">MLYRKGVGFMLMKRKDKAQRWLSNKAALIVTLALLLIFTTLFPSTVKATTSVYTMTAFTNTSESNMYIYESYNATHYGLLKGPAYTPPSNLIRDPSIIKHTDGLYYVVYTTNWSGNTVGIASSPDKMNWTFVRNITLSTPTPIAHTWAPEWFKDTNGSVNIIVSLSPGNYENFKPYVITASNSNLASTSWSAPTVLAGIAPNYIDTFVVKTGSTYHAFTKNETTKYIEYATSNSLTGPYTFKGTGDWAGWGSWVEGPALVQLDNGSWRMYFDGYADHKYYYSDSADNFQSWTAKQEIAGLSGMVRHMTVLKEAGQPGDIRKLESFNVPGSFIRHYNYQARIDSSISPAEDAQFRIVPGLANSSGISFEAINYPGYFLRNNNGSILLVKNDGSAAFKNDATFKRVNGLANASWSSYASFTNPNLYLRHYDNILRLQPVVTTLDKQDATFREIAQ</sequence>
<gene>
    <name evidence="7" type="ORF">DN757_13200</name>
</gene>